<evidence type="ECO:0000313" key="2">
    <source>
        <dbReference type="EMBL" id="GAA4312775.1"/>
    </source>
</evidence>
<name>A0ABP8FXD1_9BACT</name>
<keyword evidence="1" id="KW-1133">Transmembrane helix</keyword>
<reference evidence="3" key="1">
    <citation type="journal article" date="2019" name="Int. J. Syst. Evol. Microbiol.">
        <title>The Global Catalogue of Microorganisms (GCM) 10K type strain sequencing project: providing services to taxonomists for standard genome sequencing and annotation.</title>
        <authorList>
            <consortium name="The Broad Institute Genomics Platform"/>
            <consortium name="The Broad Institute Genome Sequencing Center for Infectious Disease"/>
            <person name="Wu L."/>
            <person name="Ma J."/>
        </authorList>
    </citation>
    <scope>NUCLEOTIDE SEQUENCE [LARGE SCALE GENOMIC DNA]</scope>
    <source>
        <strain evidence="3">JCM 17917</strain>
    </source>
</reference>
<feature type="transmembrane region" description="Helical" evidence="1">
    <location>
        <begin position="289"/>
        <end position="307"/>
    </location>
</feature>
<gene>
    <name evidence="2" type="ORF">GCM10023183_31980</name>
</gene>
<evidence type="ECO:0000256" key="1">
    <source>
        <dbReference type="SAM" id="Phobius"/>
    </source>
</evidence>
<dbReference type="EMBL" id="BAABGX010000003">
    <property type="protein sequence ID" value="GAA4312775.1"/>
    <property type="molecule type" value="Genomic_DNA"/>
</dbReference>
<sequence>MYTVQRLWLESLLQRKYPVLLLAAVVLYPAQVIYANIVMSEMLVQALLLGYFVALLHFNRKGQPHYFLVAGFFLMVAMLTKPLFYPFTFLFLAWGVFLSFKQKRALLLLYAVLPLAVAVGYQKYNEHRTGYFHFSSIQEINLRQYNAFGVWEKEHGYAYADSALTALETNADQQPSFAERQKFIRKASVEVLLNSPVTYAQNHLLGMVHFFLDPGRYDLVHYFGVDIKKGPGLSSYLQTEGYGGLFKYFKDYNFFFLLALVLLVLANLLKVASLVLFALNKRVAVYEKVLLLGVILLVAGLTGPVGASRYTVPVFPLMLYTFPFALQASRLFIQKRLFFVEEK</sequence>
<protein>
    <recommendedName>
        <fullName evidence="4">Glycosyltransferase RgtA/B/C/D-like domain-containing protein</fullName>
    </recommendedName>
</protein>
<keyword evidence="1" id="KW-0472">Membrane</keyword>
<accession>A0ABP8FXD1</accession>
<evidence type="ECO:0008006" key="4">
    <source>
        <dbReference type="Google" id="ProtNLM"/>
    </source>
</evidence>
<organism evidence="2 3">
    <name type="scientific">Nibribacter koreensis</name>
    <dbReference type="NCBI Taxonomy" id="1084519"/>
    <lineage>
        <taxon>Bacteria</taxon>
        <taxon>Pseudomonadati</taxon>
        <taxon>Bacteroidota</taxon>
        <taxon>Cytophagia</taxon>
        <taxon>Cytophagales</taxon>
        <taxon>Hymenobacteraceae</taxon>
        <taxon>Nibribacter</taxon>
    </lineage>
</organism>
<evidence type="ECO:0000313" key="3">
    <source>
        <dbReference type="Proteomes" id="UP001501844"/>
    </source>
</evidence>
<feature type="transmembrane region" description="Helical" evidence="1">
    <location>
        <begin position="42"/>
        <end position="59"/>
    </location>
</feature>
<feature type="transmembrane region" description="Helical" evidence="1">
    <location>
        <begin position="254"/>
        <end position="277"/>
    </location>
</feature>
<keyword evidence="1" id="KW-0812">Transmembrane</keyword>
<keyword evidence="3" id="KW-1185">Reference proteome</keyword>
<feature type="transmembrane region" description="Helical" evidence="1">
    <location>
        <begin position="65"/>
        <end position="98"/>
    </location>
</feature>
<feature type="transmembrane region" description="Helical" evidence="1">
    <location>
        <begin position="313"/>
        <end position="333"/>
    </location>
</feature>
<comment type="caution">
    <text evidence="2">The sequence shown here is derived from an EMBL/GenBank/DDBJ whole genome shotgun (WGS) entry which is preliminary data.</text>
</comment>
<feature type="transmembrane region" description="Helical" evidence="1">
    <location>
        <begin position="17"/>
        <end position="35"/>
    </location>
</feature>
<dbReference type="Proteomes" id="UP001501844">
    <property type="component" value="Unassembled WGS sequence"/>
</dbReference>
<proteinExistence type="predicted"/>
<feature type="transmembrane region" description="Helical" evidence="1">
    <location>
        <begin position="105"/>
        <end position="124"/>
    </location>
</feature>